<feature type="compositionally biased region" description="Basic and acidic residues" evidence="7">
    <location>
        <begin position="324"/>
        <end position="333"/>
    </location>
</feature>
<evidence type="ECO:0000256" key="1">
    <source>
        <dbReference type="ARBA" id="ARBA00004123"/>
    </source>
</evidence>
<dbReference type="GO" id="GO:0033063">
    <property type="term" value="C:Rad51B-Rad51C-Rad51D-XRCC2 complex"/>
    <property type="evidence" value="ECO:0007669"/>
    <property type="project" value="TreeGrafter"/>
</dbReference>
<dbReference type="Gene3D" id="3.40.50.300">
    <property type="entry name" value="P-loop containing nucleotide triphosphate hydrolases"/>
    <property type="match status" value="2"/>
</dbReference>
<evidence type="ECO:0000256" key="4">
    <source>
        <dbReference type="ARBA" id="ARBA00022840"/>
    </source>
</evidence>
<protein>
    <recommendedName>
        <fullName evidence="10">DNA repair protein rhp55</fullName>
    </recommendedName>
</protein>
<name>A0A194UQG0_CYTMA</name>
<feature type="region of interest" description="Disordered" evidence="7">
    <location>
        <begin position="256"/>
        <end position="333"/>
    </location>
</feature>
<organism evidence="8 9">
    <name type="scientific">Cytospora mali</name>
    <name type="common">Apple Valsa canker fungus</name>
    <name type="synonym">Valsa mali</name>
    <dbReference type="NCBI Taxonomy" id="578113"/>
    <lineage>
        <taxon>Eukaryota</taxon>
        <taxon>Fungi</taxon>
        <taxon>Dikarya</taxon>
        <taxon>Ascomycota</taxon>
        <taxon>Pezizomycotina</taxon>
        <taxon>Sordariomycetes</taxon>
        <taxon>Sordariomycetidae</taxon>
        <taxon>Diaporthales</taxon>
        <taxon>Cytosporaceae</taxon>
        <taxon>Cytospora</taxon>
    </lineage>
</organism>
<gene>
    <name evidence="8" type="ORF">VP1G_01217</name>
</gene>
<dbReference type="GO" id="GO:0000707">
    <property type="term" value="P:meiotic DNA recombinase assembly"/>
    <property type="evidence" value="ECO:0007669"/>
    <property type="project" value="TreeGrafter"/>
</dbReference>
<keyword evidence="3" id="KW-0227">DNA damage</keyword>
<dbReference type="SUPFAM" id="SSF52540">
    <property type="entry name" value="P-loop containing nucleoside triphosphate hydrolases"/>
    <property type="match status" value="1"/>
</dbReference>
<dbReference type="GO" id="GO:0000400">
    <property type="term" value="F:four-way junction DNA binding"/>
    <property type="evidence" value="ECO:0007669"/>
    <property type="project" value="TreeGrafter"/>
</dbReference>
<dbReference type="GO" id="GO:0005657">
    <property type="term" value="C:replication fork"/>
    <property type="evidence" value="ECO:0007669"/>
    <property type="project" value="TreeGrafter"/>
</dbReference>
<dbReference type="PANTHER" id="PTHR46239:SF1">
    <property type="entry name" value="DNA REPAIR PROTEIN RAD51 HOMOLOG 3"/>
    <property type="match status" value="1"/>
</dbReference>
<dbReference type="GO" id="GO:0007131">
    <property type="term" value="P:reciprocal meiotic recombination"/>
    <property type="evidence" value="ECO:0007669"/>
    <property type="project" value="TreeGrafter"/>
</dbReference>
<dbReference type="Proteomes" id="UP000078576">
    <property type="component" value="Unassembled WGS sequence"/>
</dbReference>
<keyword evidence="9" id="KW-1185">Reference proteome</keyword>
<dbReference type="InterPro" id="IPR052093">
    <property type="entry name" value="HR_Repair_Mediator"/>
</dbReference>
<evidence type="ECO:0000256" key="2">
    <source>
        <dbReference type="ARBA" id="ARBA00022741"/>
    </source>
</evidence>
<comment type="subcellular location">
    <subcellularLocation>
        <location evidence="1">Nucleus</location>
    </subcellularLocation>
</comment>
<dbReference type="EMBL" id="KN714670">
    <property type="protein sequence ID" value="KUI53876.1"/>
    <property type="molecule type" value="Genomic_DNA"/>
</dbReference>
<reference evidence="9" key="1">
    <citation type="submission" date="2014-12" db="EMBL/GenBank/DDBJ databases">
        <title>Genome Sequence of Valsa Canker Pathogens Uncovers a Specific Adaption of Colonization on Woody Bark.</title>
        <authorList>
            <person name="Yin Z."/>
            <person name="Liu H."/>
            <person name="Gao X."/>
            <person name="Li Z."/>
            <person name="Song N."/>
            <person name="Ke X."/>
            <person name="Dai Q."/>
            <person name="Wu Y."/>
            <person name="Sun Y."/>
            <person name="Xu J.-R."/>
            <person name="Kang Z.K."/>
            <person name="Wang L."/>
            <person name="Huang L."/>
        </authorList>
    </citation>
    <scope>NUCLEOTIDE SEQUENCE [LARGE SCALE GENOMIC DNA]</scope>
    <source>
        <strain evidence="9">SXYL134</strain>
    </source>
</reference>
<evidence type="ECO:0000313" key="9">
    <source>
        <dbReference type="Proteomes" id="UP000078576"/>
    </source>
</evidence>
<proteinExistence type="predicted"/>
<feature type="compositionally biased region" description="Acidic residues" evidence="7">
    <location>
        <begin position="274"/>
        <end position="288"/>
    </location>
</feature>
<keyword evidence="2" id="KW-0547">Nucleotide-binding</keyword>
<dbReference type="GO" id="GO:0005524">
    <property type="term" value="F:ATP binding"/>
    <property type="evidence" value="ECO:0007669"/>
    <property type="project" value="UniProtKB-KW"/>
</dbReference>
<dbReference type="PANTHER" id="PTHR46239">
    <property type="entry name" value="DNA REPAIR PROTEIN RAD51 HOMOLOG 3 RAD51C"/>
    <property type="match status" value="1"/>
</dbReference>
<dbReference type="GO" id="GO:0033065">
    <property type="term" value="C:Rad51C-XRCC3 complex"/>
    <property type="evidence" value="ECO:0007669"/>
    <property type="project" value="TreeGrafter"/>
</dbReference>
<keyword evidence="4" id="KW-0067">ATP-binding</keyword>
<dbReference type="OrthoDB" id="5957327at2759"/>
<evidence type="ECO:0000256" key="6">
    <source>
        <dbReference type="ARBA" id="ARBA00023242"/>
    </source>
</evidence>
<keyword evidence="6" id="KW-0539">Nucleus</keyword>
<evidence type="ECO:0000256" key="3">
    <source>
        <dbReference type="ARBA" id="ARBA00022763"/>
    </source>
</evidence>
<dbReference type="GO" id="GO:0008821">
    <property type="term" value="F:crossover junction DNA endonuclease activity"/>
    <property type="evidence" value="ECO:0007669"/>
    <property type="project" value="TreeGrafter"/>
</dbReference>
<feature type="compositionally biased region" description="Acidic residues" evidence="7">
    <location>
        <begin position="311"/>
        <end position="323"/>
    </location>
</feature>
<evidence type="ECO:0008006" key="10">
    <source>
        <dbReference type="Google" id="ProtNLM"/>
    </source>
</evidence>
<accession>A0A194UQG0</accession>
<evidence type="ECO:0000256" key="7">
    <source>
        <dbReference type="SAM" id="MobiDB-lite"/>
    </source>
</evidence>
<keyword evidence="5" id="KW-0234">DNA repair</keyword>
<dbReference type="AlphaFoldDB" id="A0A194UQG0"/>
<evidence type="ECO:0000313" key="8">
    <source>
        <dbReference type="EMBL" id="KUI53876.1"/>
    </source>
</evidence>
<dbReference type="InterPro" id="IPR027417">
    <property type="entry name" value="P-loop_NTPase"/>
</dbReference>
<sequence>MDYHERHGHDVSSFDLPSTHRLPTVSAAQALDDFNGDASRQVSTGLPDLDRALTGHVSSLSTEQDEKGGIQKGQVTEIWGPPGVGKTAFGPTHSSLPSDVALVVIDSLSVLVNHAFPRLPAPNAATKGNSKGPSSSAKRLQVLQYAVGALQKLAATRDAAVIVLTQCATRMQAERRATLTPAINANVWEQGIATRMALFRDWMWHDGRAFGARLAAVQKANGRVASNATETIYAFKIEPTGLFPASYDGNKPSVAFSSTPVPKRKLNETGFEIPDSEDEDYGWQEEDTSLLPGMPPQWQGSEDVILGQLPETDDEGNMDDSELEAEKPPDEES</sequence>
<evidence type="ECO:0000256" key="5">
    <source>
        <dbReference type="ARBA" id="ARBA00023204"/>
    </source>
</evidence>
<dbReference type="STRING" id="694573.A0A194UQG0"/>
<feature type="region of interest" description="Disordered" evidence="7">
    <location>
        <begin position="59"/>
        <end position="91"/>
    </location>
</feature>